<dbReference type="EMBL" id="VOHV01000002">
    <property type="protein sequence ID" value="TWV43338.1"/>
    <property type="molecule type" value="Genomic_DNA"/>
</dbReference>
<evidence type="ECO:0000256" key="1">
    <source>
        <dbReference type="SAM" id="MobiDB-lite"/>
    </source>
</evidence>
<accession>A0A396EFZ3</accession>
<gene>
    <name evidence="3" type="ORF">FSA03_03890</name>
    <name evidence="2" type="ORF">FSA06_04850</name>
    <name evidence="4" type="ORF">FSA08_00185</name>
</gene>
<feature type="region of interest" description="Disordered" evidence="1">
    <location>
        <begin position="1"/>
        <end position="22"/>
    </location>
</feature>
<dbReference type="EMBL" id="VOHY01000001">
    <property type="protein sequence ID" value="TWV79652.1"/>
    <property type="molecule type" value="Genomic_DNA"/>
</dbReference>
<evidence type="ECO:0000313" key="6">
    <source>
        <dbReference type="Proteomes" id="UP000318041"/>
    </source>
</evidence>
<dbReference type="Proteomes" id="UP000315444">
    <property type="component" value="Unassembled WGS sequence"/>
</dbReference>
<reference evidence="4 6" key="3">
    <citation type="submission" date="2019-08" db="EMBL/GenBank/DDBJ databases">
        <title>Genome sequencing of Bacteroides fragilis Sample_iSURF_9.</title>
        <authorList>
            <person name="Chandler J.E."/>
            <person name="Ruoff K.L."/>
            <person name="Price C.E."/>
            <person name="Valls R.A."/>
            <person name="O'Toole G.A."/>
        </authorList>
    </citation>
    <scope>NUCLEOTIDE SEQUENCE [LARGE SCALE GENOMIC DNA]</scope>
    <source>
        <strain evidence="4 6">CFPLTA004_1B</strain>
    </source>
</reference>
<sequence length="61" mass="6869">MSETVFTNNFPSASPSGKRAAGCGKSIFHHRERKAFTLIIHNKSHLHHPVPSRESLYLPSR</sequence>
<evidence type="ECO:0000313" key="4">
    <source>
        <dbReference type="EMBL" id="TWV79652.1"/>
    </source>
</evidence>
<evidence type="ECO:0000313" key="5">
    <source>
        <dbReference type="Proteomes" id="UP000315444"/>
    </source>
</evidence>
<name>A0A396EFZ3_BACFG</name>
<dbReference type="EMBL" id="VOHT01000002">
    <property type="protein sequence ID" value="TWV51369.1"/>
    <property type="molecule type" value="Genomic_DNA"/>
</dbReference>
<dbReference type="Proteomes" id="UP000318041">
    <property type="component" value="Unassembled WGS sequence"/>
</dbReference>
<proteinExistence type="predicted"/>
<dbReference type="Proteomes" id="UP000319026">
    <property type="component" value="Unassembled WGS sequence"/>
</dbReference>
<evidence type="ECO:0000313" key="2">
    <source>
        <dbReference type="EMBL" id="TWV43338.1"/>
    </source>
</evidence>
<protein>
    <submittedName>
        <fullName evidence="4">Uncharacterized protein</fullName>
    </submittedName>
</protein>
<reference evidence="3 7" key="2">
    <citation type="submission" date="2019-07" db="EMBL/GenBank/DDBJ databases">
        <title>Genome Sequencing of Bacteroides fragilis.</title>
        <authorList>
            <person name="Pinto K.M."/>
            <person name="Ruoff K.L."/>
            <person name="Price C.E."/>
            <person name="Valls R.A."/>
            <person name="O'Toole G.A."/>
        </authorList>
    </citation>
    <scope>NUCLEOTIDE SEQUENCE [LARGE SCALE GENOMIC DNA]</scope>
    <source>
        <strain evidence="3 7">AD135F_3B</strain>
    </source>
</reference>
<dbReference type="AlphaFoldDB" id="A0A396EFZ3"/>
<comment type="caution">
    <text evidence="4">The sequence shown here is derived from an EMBL/GenBank/DDBJ whole genome shotgun (WGS) entry which is preliminary data.</text>
</comment>
<organism evidence="4 6">
    <name type="scientific">Bacteroides fragilis</name>
    <dbReference type="NCBI Taxonomy" id="817"/>
    <lineage>
        <taxon>Bacteria</taxon>
        <taxon>Pseudomonadati</taxon>
        <taxon>Bacteroidota</taxon>
        <taxon>Bacteroidia</taxon>
        <taxon>Bacteroidales</taxon>
        <taxon>Bacteroidaceae</taxon>
        <taxon>Bacteroides</taxon>
    </lineage>
</organism>
<evidence type="ECO:0000313" key="7">
    <source>
        <dbReference type="Proteomes" id="UP000319026"/>
    </source>
</evidence>
<evidence type="ECO:0000313" key="3">
    <source>
        <dbReference type="EMBL" id="TWV51369.1"/>
    </source>
</evidence>
<reference evidence="2 5" key="1">
    <citation type="submission" date="2019-07" db="EMBL/GenBank/DDBJ databases">
        <title>Genome sequencing of Bacteroides fragilis.</title>
        <authorList>
            <person name="Galasyn E.V."/>
            <person name="Ruoff K.L."/>
            <person name="Price C.E."/>
            <person name="Valls R.A."/>
            <person name="O'Toole G.A."/>
        </authorList>
    </citation>
    <scope>NUCLEOTIDE SEQUENCE [LARGE SCALE GENOMIC DNA]</scope>
    <source>
        <strain evidence="2 5">AD135F_1B</strain>
    </source>
</reference>
<feature type="compositionally biased region" description="Polar residues" evidence="1">
    <location>
        <begin position="1"/>
        <end position="15"/>
    </location>
</feature>